<organism evidence="2 3">
    <name type="scientific">Geothermobacter ehrlichii</name>
    <dbReference type="NCBI Taxonomy" id="213224"/>
    <lineage>
        <taxon>Bacteria</taxon>
        <taxon>Pseudomonadati</taxon>
        <taxon>Thermodesulfobacteriota</taxon>
        <taxon>Desulfuromonadia</taxon>
        <taxon>Desulfuromonadales</taxon>
        <taxon>Geothermobacteraceae</taxon>
        <taxon>Geothermobacter</taxon>
    </lineage>
</organism>
<evidence type="ECO:0000259" key="1">
    <source>
        <dbReference type="Pfam" id="PF00561"/>
    </source>
</evidence>
<dbReference type="AlphaFoldDB" id="A0A5D3WIH0"/>
<dbReference type="SUPFAM" id="SSF53474">
    <property type="entry name" value="alpha/beta-Hydrolases"/>
    <property type="match status" value="1"/>
</dbReference>
<evidence type="ECO:0000313" key="2">
    <source>
        <dbReference type="EMBL" id="TYO97116.1"/>
    </source>
</evidence>
<keyword evidence="3" id="KW-1185">Reference proteome</keyword>
<dbReference type="GO" id="GO:0003824">
    <property type="term" value="F:catalytic activity"/>
    <property type="evidence" value="ECO:0007669"/>
    <property type="project" value="InterPro"/>
</dbReference>
<feature type="domain" description="AB hydrolase-1" evidence="1">
    <location>
        <begin position="14"/>
        <end position="243"/>
    </location>
</feature>
<dbReference type="EMBL" id="VNIB01000011">
    <property type="protein sequence ID" value="TYO97116.1"/>
    <property type="molecule type" value="Genomic_DNA"/>
</dbReference>
<dbReference type="InterPro" id="IPR029058">
    <property type="entry name" value="AB_hydrolase_fold"/>
</dbReference>
<name>A0A5D3WIH0_9BACT</name>
<comment type="caution">
    <text evidence="2">The sequence shown here is derived from an EMBL/GenBank/DDBJ whole genome shotgun (WGS) entry which is preliminary data.</text>
</comment>
<dbReference type="InterPro" id="IPR000073">
    <property type="entry name" value="AB_hydrolase_1"/>
</dbReference>
<dbReference type="InterPro" id="IPR000639">
    <property type="entry name" value="Epox_hydrolase-like"/>
</dbReference>
<dbReference type="PRINTS" id="PR00111">
    <property type="entry name" value="ABHYDROLASE"/>
</dbReference>
<reference evidence="2 3" key="1">
    <citation type="submission" date="2019-07" db="EMBL/GenBank/DDBJ databases">
        <title>Genomic Encyclopedia of Type Strains, Phase IV (KMG-IV): sequencing the most valuable type-strain genomes for metagenomic binning, comparative biology and taxonomic classification.</title>
        <authorList>
            <person name="Goeker M."/>
        </authorList>
    </citation>
    <scope>NUCLEOTIDE SEQUENCE [LARGE SCALE GENOMIC DNA]</scope>
    <source>
        <strain evidence="2 3">SS015</strain>
    </source>
</reference>
<dbReference type="RefSeq" id="WP_148896510.1">
    <property type="nucleotide sequence ID" value="NZ_VNIB01000011.1"/>
</dbReference>
<sequence>MSQPLRYDEAGKGPAVVLLHGFPLCRRMWQPQMEALAAAGYRVIAPDLPGFGKSPLAGEASMDLYADAVVGLLDHLDLNQAVIGGMSMGGYVLCNLLDRYPQRASAAMFLVTRAAADDDEARARRTALAESARAGDLKPIADAFESILFAPGVGSRRPELVEQVRSWMLSTPPEGVAGGLLAMRDRRDMVIRLRDFDLPALVVGAELDVAVPLGHSQLLAGQLPQARLEVIPQAGHMANLEQPELFSSVLCDFLAGLQLAE</sequence>
<dbReference type="Proteomes" id="UP000324159">
    <property type="component" value="Unassembled WGS sequence"/>
</dbReference>
<dbReference type="InterPro" id="IPR050266">
    <property type="entry name" value="AB_hydrolase_sf"/>
</dbReference>
<dbReference type="PRINTS" id="PR00412">
    <property type="entry name" value="EPOXHYDRLASE"/>
</dbReference>
<accession>A0A5D3WIH0</accession>
<dbReference type="Pfam" id="PF00561">
    <property type="entry name" value="Abhydrolase_1"/>
    <property type="match status" value="1"/>
</dbReference>
<gene>
    <name evidence="2" type="ORF">EDC39_11146</name>
</gene>
<proteinExistence type="predicted"/>
<evidence type="ECO:0000313" key="3">
    <source>
        <dbReference type="Proteomes" id="UP000324159"/>
    </source>
</evidence>
<dbReference type="OrthoDB" id="5338718at2"/>
<dbReference type="Gene3D" id="3.40.50.1820">
    <property type="entry name" value="alpha/beta hydrolase"/>
    <property type="match status" value="1"/>
</dbReference>
<protein>
    <submittedName>
        <fullName evidence="2">Pimeloyl-ACP methyl ester carboxylesterase</fullName>
    </submittedName>
</protein>
<dbReference type="PANTHER" id="PTHR43798">
    <property type="entry name" value="MONOACYLGLYCEROL LIPASE"/>
    <property type="match status" value="1"/>
</dbReference>